<feature type="transmembrane region" description="Helical" evidence="10">
    <location>
        <begin position="101"/>
        <end position="121"/>
    </location>
</feature>
<organism evidence="11 12">
    <name type="scientific">Actinospica acidithermotolerans</name>
    <dbReference type="NCBI Taxonomy" id="2828514"/>
    <lineage>
        <taxon>Bacteria</taxon>
        <taxon>Bacillati</taxon>
        <taxon>Actinomycetota</taxon>
        <taxon>Actinomycetes</taxon>
        <taxon>Catenulisporales</taxon>
        <taxon>Actinospicaceae</taxon>
        <taxon>Actinospica</taxon>
    </lineage>
</organism>
<keyword evidence="10" id="KW-0915">Sodium</keyword>
<evidence type="ECO:0000256" key="5">
    <source>
        <dbReference type="ARBA" id="ARBA00023136"/>
    </source>
</evidence>
<keyword evidence="3 10" id="KW-0812">Transmembrane</keyword>
<evidence type="ECO:0000256" key="3">
    <source>
        <dbReference type="ARBA" id="ARBA00022692"/>
    </source>
</evidence>
<keyword evidence="6 10" id="KW-0407">Ion channel</keyword>
<comment type="catalytic activity">
    <reaction evidence="8">
        <text>fluoride(in) = fluoride(out)</text>
        <dbReference type="Rhea" id="RHEA:76159"/>
        <dbReference type="ChEBI" id="CHEBI:17051"/>
    </reaction>
    <physiologicalReaction direction="left-to-right" evidence="8">
        <dbReference type="Rhea" id="RHEA:76160"/>
    </physiologicalReaction>
</comment>
<protein>
    <recommendedName>
        <fullName evidence="10">Fluoride-specific ion channel FluC</fullName>
    </recommendedName>
</protein>
<accession>A0A941E425</accession>
<comment type="activity regulation">
    <text evidence="10">Na(+) is not transported, but it plays an essential structural role and its presence is essential for fluoride channel function.</text>
</comment>
<evidence type="ECO:0000256" key="2">
    <source>
        <dbReference type="ARBA" id="ARBA00022475"/>
    </source>
</evidence>
<name>A0A941E425_9ACTN</name>
<dbReference type="GO" id="GO:0140114">
    <property type="term" value="P:cellular detoxification of fluoride"/>
    <property type="evidence" value="ECO:0007669"/>
    <property type="project" value="UniProtKB-UniRule"/>
</dbReference>
<comment type="similarity">
    <text evidence="7 10">Belongs to the fluoride channel Fluc/FEX (TC 1.A.43) family.</text>
</comment>
<dbReference type="AlphaFoldDB" id="A0A941E425"/>
<feature type="binding site" evidence="10">
    <location>
        <position position="76"/>
    </location>
    <ligand>
        <name>Na(+)</name>
        <dbReference type="ChEBI" id="CHEBI:29101"/>
        <note>structural</note>
    </ligand>
</feature>
<dbReference type="PANTHER" id="PTHR28259:SF1">
    <property type="entry name" value="FLUORIDE EXPORT PROTEIN 1-RELATED"/>
    <property type="match status" value="1"/>
</dbReference>
<evidence type="ECO:0000256" key="10">
    <source>
        <dbReference type="HAMAP-Rule" id="MF_00454"/>
    </source>
</evidence>
<dbReference type="Pfam" id="PF02537">
    <property type="entry name" value="CRCB"/>
    <property type="match status" value="1"/>
</dbReference>
<sequence length="122" mass="12345">MLAILVGLAAALGALARYLLDQFVGTRWESAFPWGTWVINVSGSFILGLITGLAVHHGLNAHVVSVLGTGVCGGYTTFSTFNFETIRLTEDGSLAGSLGNIAGSIASGLLAGAAGLGLALLI</sequence>
<dbReference type="GO" id="GO:0062054">
    <property type="term" value="F:fluoride channel activity"/>
    <property type="evidence" value="ECO:0007669"/>
    <property type="project" value="UniProtKB-UniRule"/>
</dbReference>
<comment type="function">
    <text evidence="9 10">Fluoride-specific ion channel. Important for reducing fluoride concentration in the cell, thus reducing its toxicity.</text>
</comment>
<feature type="transmembrane region" description="Helical" evidence="10">
    <location>
        <begin position="32"/>
        <end position="55"/>
    </location>
</feature>
<dbReference type="NCBIfam" id="TIGR00494">
    <property type="entry name" value="crcB"/>
    <property type="match status" value="1"/>
</dbReference>
<dbReference type="GO" id="GO:0005886">
    <property type="term" value="C:plasma membrane"/>
    <property type="evidence" value="ECO:0007669"/>
    <property type="project" value="UniProtKB-SubCell"/>
</dbReference>
<keyword evidence="12" id="KW-1185">Reference proteome</keyword>
<evidence type="ECO:0000256" key="4">
    <source>
        <dbReference type="ARBA" id="ARBA00022989"/>
    </source>
</evidence>
<feature type="binding site" evidence="10">
    <location>
        <position position="73"/>
    </location>
    <ligand>
        <name>Na(+)</name>
        <dbReference type="ChEBI" id="CHEBI:29101"/>
        <note>structural</note>
    </ligand>
</feature>
<keyword evidence="2 10" id="KW-1003">Cell membrane</keyword>
<evidence type="ECO:0000256" key="9">
    <source>
        <dbReference type="ARBA" id="ARBA00049940"/>
    </source>
</evidence>
<evidence type="ECO:0000313" key="11">
    <source>
        <dbReference type="EMBL" id="MBR7824731.1"/>
    </source>
</evidence>
<feature type="transmembrane region" description="Helical" evidence="10">
    <location>
        <begin position="62"/>
        <end position="81"/>
    </location>
</feature>
<proteinExistence type="inferred from homology"/>
<dbReference type="InterPro" id="IPR003691">
    <property type="entry name" value="FluC"/>
</dbReference>
<gene>
    <name evidence="10 11" type="primary">crcB</name>
    <name evidence="10" type="synonym">fluC</name>
    <name evidence="11" type="ORF">KDK95_00300</name>
</gene>
<comment type="subcellular location">
    <subcellularLocation>
        <location evidence="1 10">Cell membrane</location>
        <topology evidence="1 10">Multi-pass membrane protein</topology>
    </subcellularLocation>
</comment>
<keyword evidence="10" id="KW-0406">Ion transport</keyword>
<evidence type="ECO:0000256" key="1">
    <source>
        <dbReference type="ARBA" id="ARBA00004651"/>
    </source>
</evidence>
<evidence type="ECO:0000256" key="6">
    <source>
        <dbReference type="ARBA" id="ARBA00023303"/>
    </source>
</evidence>
<comment type="caution">
    <text evidence="11">The sequence shown here is derived from an EMBL/GenBank/DDBJ whole genome shotgun (WGS) entry which is preliminary data.</text>
</comment>
<keyword evidence="10" id="KW-0813">Transport</keyword>
<keyword evidence="10" id="KW-0479">Metal-binding</keyword>
<reference evidence="11" key="1">
    <citation type="submission" date="2021-04" db="EMBL/GenBank/DDBJ databases">
        <title>Genome based classification of Actinospica acidithermotolerans sp. nov., an actinobacterium isolated from an Indonesian hot spring.</title>
        <authorList>
            <person name="Kusuma A.B."/>
            <person name="Putra K.E."/>
            <person name="Nafisah S."/>
            <person name="Loh J."/>
            <person name="Nouioui I."/>
            <person name="Goodfellow M."/>
        </authorList>
    </citation>
    <scope>NUCLEOTIDE SEQUENCE</scope>
    <source>
        <strain evidence="11">MGRD01-02</strain>
    </source>
</reference>
<evidence type="ECO:0000256" key="7">
    <source>
        <dbReference type="ARBA" id="ARBA00035120"/>
    </source>
</evidence>
<keyword evidence="5 10" id="KW-0472">Membrane</keyword>
<dbReference type="GO" id="GO:0046872">
    <property type="term" value="F:metal ion binding"/>
    <property type="evidence" value="ECO:0007669"/>
    <property type="project" value="UniProtKB-KW"/>
</dbReference>
<dbReference type="EMBL" id="JAGSOH010000001">
    <property type="protein sequence ID" value="MBR7824731.1"/>
    <property type="molecule type" value="Genomic_DNA"/>
</dbReference>
<dbReference type="HAMAP" id="MF_00454">
    <property type="entry name" value="FluC"/>
    <property type="match status" value="1"/>
</dbReference>
<dbReference type="PANTHER" id="PTHR28259">
    <property type="entry name" value="FLUORIDE EXPORT PROTEIN 1-RELATED"/>
    <property type="match status" value="1"/>
</dbReference>
<evidence type="ECO:0000256" key="8">
    <source>
        <dbReference type="ARBA" id="ARBA00035585"/>
    </source>
</evidence>
<dbReference type="Proteomes" id="UP000676325">
    <property type="component" value="Unassembled WGS sequence"/>
</dbReference>
<evidence type="ECO:0000313" key="12">
    <source>
        <dbReference type="Proteomes" id="UP000676325"/>
    </source>
</evidence>
<keyword evidence="4 10" id="KW-1133">Transmembrane helix</keyword>